<accession>A0A1Y1YC16</accession>
<evidence type="ECO:0000313" key="3">
    <source>
        <dbReference type="Proteomes" id="UP000193144"/>
    </source>
</evidence>
<feature type="domain" description="Heterokaryon incompatibility" evidence="1">
    <location>
        <begin position="202"/>
        <end position="301"/>
    </location>
</feature>
<proteinExistence type="predicted"/>
<evidence type="ECO:0000259" key="1">
    <source>
        <dbReference type="Pfam" id="PF06985"/>
    </source>
</evidence>
<name>A0A1Y1YC16_9PLEO</name>
<dbReference type="OrthoDB" id="2958217at2759"/>
<organism evidence="2 3">
    <name type="scientific">Clohesyomyces aquaticus</name>
    <dbReference type="NCBI Taxonomy" id="1231657"/>
    <lineage>
        <taxon>Eukaryota</taxon>
        <taxon>Fungi</taxon>
        <taxon>Dikarya</taxon>
        <taxon>Ascomycota</taxon>
        <taxon>Pezizomycotina</taxon>
        <taxon>Dothideomycetes</taxon>
        <taxon>Pleosporomycetidae</taxon>
        <taxon>Pleosporales</taxon>
        <taxon>Lindgomycetaceae</taxon>
        <taxon>Clohesyomyces</taxon>
    </lineage>
</organism>
<dbReference type="PANTHER" id="PTHR33112">
    <property type="entry name" value="DOMAIN PROTEIN, PUTATIVE-RELATED"/>
    <property type="match status" value="1"/>
</dbReference>
<comment type="caution">
    <text evidence="2">The sequence shown here is derived from an EMBL/GenBank/DDBJ whole genome shotgun (WGS) entry which is preliminary data.</text>
</comment>
<dbReference type="Proteomes" id="UP000193144">
    <property type="component" value="Unassembled WGS sequence"/>
</dbReference>
<reference evidence="2 3" key="1">
    <citation type="submission" date="2016-07" db="EMBL/GenBank/DDBJ databases">
        <title>Pervasive Adenine N6-methylation of Active Genes in Fungi.</title>
        <authorList>
            <consortium name="DOE Joint Genome Institute"/>
            <person name="Mondo S.J."/>
            <person name="Dannebaum R.O."/>
            <person name="Kuo R.C."/>
            <person name="Labutti K."/>
            <person name="Haridas S."/>
            <person name="Kuo A."/>
            <person name="Salamov A."/>
            <person name="Ahrendt S.R."/>
            <person name="Lipzen A."/>
            <person name="Sullivan W."/>
            <person name="Andreopoulos W.B."/>
            <person name="Clum A."/>
            <person name="Lindquist E."/>
            <person name="Daum C."/>
            <person name="Ramamoorthy G.K."/>
            <person name="Gryganskyi A."/>
            <person name="Culley D."/>
            <person name="Magnuson J.K."/>
            <person name="James T.Y."/>
            <person name="O'Malley M.A."/>
            <person name="Stajich J.E."/>
            <person name="Spatafora J.W."/>
            <person name="Visel A."/>
            <person name="Grigoriev I.V."/>
        </authorList>
    </citation>
    <scope>NUCLEOTIDE SEQUENCE [LARGE SCALE GENOMIC DNA]</scope>
    <source>
        <strain evidence="2 3">CBS 115471</strain>
    </source>
</reference>
<dbReference type="EMBL" id="MCFA01000276">
    <property type="protein sequence ID" value="ORX95502.1"/>
    <property type="molecule type" value="Genomic_DNA"/>
</dbReference>
<dbReference type="PANTHER" id="PTHR33112:SF16">
    <property type="entry name" value="HETEROKARYON INCOMPATIBILITY DOMAIN-CONTAINING PROTEIN"/>
    <property type="match status" value="1"/>
</dbReference>
<keyword evidence="3" id="KW-1185">Reference proteome</keyword>
<protein>
    <submittedName>
        <fullName evidence="2">Heterokaryon incompatibility protein-domain-containing protein</fullName>
    </submittedName>
</protein>
<gene>
    <name evidence="2" type="ORF">BCR34DRAFT_644175</name>
</gene>
<dbReference type="Pfam" id="PF06985">
    <property type="entry name" value="HET"/>
    <property type="match status" value="1"/>
</dbReference>
<sequence length="536" mass="60242">NQFFQLFPAFSSILLTLTPRQTIPLAATRNWFERPYHRDDIWPDCPGITYSAELECQLCATLIEEIRKKWKLEDPSVDGNTTLRIGPSACFWVGEGKVKVLEIEVARGVQLRGFSLEWALSSLSGAFEIATGHNIEAIAAIVDRKSEECARLLGSWVGDCVRNHDQCTRQSFSVLPTRVIDVGSSDVAGPHLMITNGETADYVALSHCWGPLVPGSRLLRTTTSNIEAMRAGIHPESMPRNYQDAVTVTLMLGIHYLWIDSLCIIQDSKDDWDSEGKKMNVIHHSAYITIVAASAKNCDAGSNWNSRGWTMQERFLSKRIIYFSDIHISFECQYQRVSEWNAFGPLNQATLLKGILDAAYLRQLYEWWYKVVEEYAHRKLTYASDKLPALSGLADKMLSLTALFTSDRYLCGIWQEDLARGLLWIYDKAGIHTCCPARGPSWSWAKCNSQTYWYPPEVIIIGGHQKTAVVRAKFEVAGIHLELAGSNPYGEVKEARLNLFGHILPATVQQDTDTESGWCFVLGKARLLKTALPRGI</sequence>
<dbReference type="AlphaFoldDB" id="A0A1Y1YC16"/>
<evidence type="ECO:0000313" key="2">
    <source>
        <dbReference type="EMBL" id="ORX95502.1"/>
    </source>
</evidence>
<dbReference type="InterPro" id="IPR010730">
    <property type="entry name" value="HET"/>
</dbReference>
<dbReference type="STRING" id="1231657.A0A1Y1YC16"/>
<feature type="non-terminal residue" evidence="2">
    <location>
        <position position="1"/>
    </location>
</feature>